<dbReference type="EMBL" id="WHUW01000462">
    <property type="protein sequence ID" value="KAF8414648.1"/>
    <property type="molecule type" value="Genomic_DNA"/>
</dbReference>
<name>A0AAD4G597_BOLED</name>
<reference evidence="1" key="1">
    <citation type="submission" date="2019-10" db="EMBL/GenBank/DDBJ databases">
        <authorList>
            <consortium name="DOE Joint Genome Institute"/>
            <person name="Kuo A."/>
            <person name="Miyauchi S."/>
            <person name="Kiss E."/>
            <person name="Drula E."/>
            <person name="Kohler A."/>
            <person name="Sanchez-Garcia M."/>
            <person name="Andreopoulos B."/>
            <person name="Barry K.W."/>
            <person name="Bonito G."/>
            <person name="Buee M."/>
            <person name="Carver A."/>
            <person name="Chen C."/>
            <person name="Cichocki N."/>
            <person name="Clum A."/>
            <person name="Culley D."/>
            <person name="Crous P.W."/>
            <person name="Fauchery L."/>
            <person name="Girlanda M."/>
            <person name="Hayes R."/>
            <person name="Keri Z."/>
            <person name="LaButti K."/>
            <person name="Lipzen A."/>
            <person name="Lombard V."/>
            <person name="Magnuson J."/>
            <person name="Maillard F."/>
            <person name="Morin E."/>
            <person name="Murat C."/>
            <person name="Nolan M."/>
            <person name="Ohm R."/>
            <person name="Pangilinan J."/>
            <person name="Pereira M."/>
            <person name="Perotto S."/>
            <person name="Peter M."/>
            <person name="Riley R."/>
            <person name="Sitrit Y."/>
            <person name="Stielow B."/>
            <person name="Szollosi G."/>
            <person name="Zifcakova L."/>
            <person name="Stursova M."/>
            <person name="Spatafora J.W."/>
            <person name="Tedersoo L."/>
            <person name="Vaario L.-M."/>
            <person name="Yamada A."/>
            <person name="Yan M."/>
            <person name="Wang P."/>
            <person name="Xu J."/>
            <person name="Bruns T."/>
            <person name="Baldrian P."/>
            <person name="Vilgalys R."/>
            <person name="Henrissat B."/>
            <person name="Grigoriev I.V."/>
            <person name="Hibbett D."/>
            <person name="Nagy L.G."/>
            <person name="Martin F.M."/>
        </authorList>
    </citation>
    <scope>NUCLEOTIDE SEQUENCE</scope>
    <source>
        <strain evidence="1">BED1</strain>
    </source>
</reference>
<reference evidence="1" key="2">
    <citation type="journal article" date="2020" name="Nat. Commun.">
        <title>Large-scale genome sequencing of mycorrhizal fungi provides insights into the early evolution of symbiotic traits.</title>
        <authorList>
            <person name="Miyauchi S."/>
            <person name="Kiss E."/>
            <person name="Kuo A."/>
            <person name="Drula E."/>
            <person name="Kohler A."/>
            <person name="Sanchez-Garcia M."/>
            <person name="Morin E."/>
            <person name="Andreopoulos B."/>
            <person name="Barry K.W."/>
            <person name="Bonito G."/>
            <person name="Buee M."/>
            <person name="Carver A."/>
            <person name="Chen C."/>
            <person name="Cichocki N."/>
            <person name="Clum A."/>
            <person name="Culley D."/>
            <person name="Crous P.W."/>
            <person name="Fauchery L."/>
            <person name="Girlanda M."/>
            <person name="Hayes R.D."/>
            <person name="Keri Z."/>
            <person name="LaButti K."/>
            <person name="Lipzen A."/>
            <person name="Lombard V."/>
            <person name="Magnuson J."/>
            <person name="Maillard F."/>
            <person name="Murat C."/>
            <person name="Nolan M."/>
            <person name="Ohm R.A."/>
            <person name="Pangilinan J."/>
            <person name="Pereira M.F."/>
            <person name="Perotto S."/>
            <person name="Peter M."/>
            <person name="Pfister S."/>
            <person name="Riley R."/>
            <person name="Sitrit Y."/>
            <person name="Stielow J.B."/>
            <person name="Szollosi G."/>
            <person name="Zifcakova L."/>
            <person name="Stursova M."/>
            <person name="Spatafora J.W."/>
            <person name="Tedersoo L."/>
            <person name="Vaario L.M."/>
            <person name="Yamada A."/>
            <person name="Yan M."/>
            <person name="Wang P."/>
            <person name="Xu J."/>
            <person name="Bruns T."/>
            <person name="Baldrian P."/>
            <person name="Vilgalys R."/>
            <person name="Dunand C."/>
            <person name="Henrissat B."/>
            <person name="Grigoriev I.V."/>
            <person name="Hibbett D."/>
            <person name="Nagy L.G."/>
            <person name="Martin F.M."/>
        </authorList>
    </citation>
    <scope>NUCLEOTIDE SEQUENCE</scope>
    <source>
        <strain evidence="1">BED1</strain>
    </source>
</reference>
<comment type="caution">
    <text evidence="1">The sequence shown here is derived from an EMBL/GenBank/DDBJ whole genome shotgun (WGS) entry which is preliminary data.</text>
</comment>
<protein>
    <submittedName>
        <fullName evidence="1">Uncharacterized protein</fullName>
    </submittedName>
</protein>
<keyword evidence="2" id="KW-1185">Reference proteome</keyword>
<evidence type="ECO:0000313" key="2">
    <source>
        <dbReference type="Proteomes" id="UP001194468"/>
    </source>
</evidence>
<evidence type="ECO:0000313" key="1">
    <source>
        <dbReference type="EMBL" id="KAF8414648.1"/>
    </source>
</evidence>
<organism evidence="1 2">
    <name type="scientific">Boletus edulis BED1</name>
    <dbReference type="NCBI Taxonomy" id="1328754"/>
    <lineage>
        <taxon>Eukaryota</taxon>
        <taxon>Fungi</taxon>
        <taxon>Dikarya</taxon>
        <taxon>Basidiomycota</taxon>
        <taxon>Agaricomycotina</taxon>
        <taxon>Agaricomycetes</taxon>
        <taxon>Agaricomycetidae</taxon>
        <taxon>Boletales</taxon>
        <taxon>Boletineae</taxon>
        <taxon>Boletaceae</taxon>
        <taxon>Boletoideae</taxon>
        <taxon>Boletus</taxon>
    </lineage>
</organism>
<sequence length="454" mass="50032">MIPPHADPVHTLHNSRFIDNLPRFSLNMSGVTGLLRGDDAVSAITAVHVYGNRRWLGWYNTPGSFQLAKRFGSFAESASFRSIYSRNLSSKSLSKSVHLDPTALFEPDSSNCKGPRFRAAHSGTVVEDTGYLAALLMKECAAWEEDGRVVPGRRTQPVEITIADLGQAPPSEVQPAHSSVFTLLAASVPIAISISTCTLCAVFQDWCASSSILIGIIASGVSCLVLGSGKLVFIHHVPAKGSPAGDGILGSKKDIVLLRGTEGAVSSITRDRFSLQFPSEAHYNLIQCCSLLFFIQCVTQFILIPQASFFGQVMFLTSHGVSALYNAWLSSLDKDKVHRRLLFERAFANPTLTKYTFGTRPTAAVFMLLVLQPTRDPMKLLDELLPNDTKVWKQWKRVVLEQLRYPTDHSFFSESKLGDVHGFTQQEHGLLDALYEDAQAAYCGYKDYLRVEPL</sequence>
<gene>
    <name evidence="1" type="ORF">L210DRAFT_2894669</name>
</gene>
<accession>A0AAD4G597</accession>
<dbReference type="Proteomes" id="UP001194468">
    <property type="component" value="Unassembled WGS sequence"/>
</dbReference>
<proteinExistence type="predicted"/>
<dbReference type="AlphaFoldDB" id="A0AAD4G597"/>